<gene>
    <name evidence="1" type="ORF">CTI12_AA156720</name>
</gene>
<keyword evidence="1" id="KW-0695">RNA-directed DNA polymerase</keyword>
<reference evidence="1 2" key="1">
    <citation type="journal article" date="2018" name="Mol. Plant">
        <title>The genome of Artemisia annua provides insight into the evolution of Asteraceae family and artemisinin biosynthesis.</title>
        <authorList>
            <person name="Shen Q."/>
            <person name="Zhang L."/>
            <person name="Liao Z."/>
            <person name="Wang S."/>
            <person name="Yan T."/>
            <person name="Shi P."/>
            <person name="Liu M."/>
            <person name="Fu X."/>
            <person name="Pan Q."/>
            <person name="Wang Y."/>
            <person name="Lv Z."/>
            <person name="Lu X."/>
            <person name="Zhang F."/>
            <person name="Jiang W."/>
            <person name="Ma Y."/>
            <person name="Chen M."/>
            <person name="Hao X."/>
            <person name="Li L."/>
            <person name="Tang Y."/>
            <person name="Lv G."/>
            <person name="Zhou Y."/>
            <person name="Sun X."/>
            <person name="Brodelius P.E."/>
            <person name="Rose J.K.C."/>
            <person name="Tang K."/>
        </authorList>
    </citation>
    <scope>NUCLEOTIDE SEQUENCE [LARGE SCALE GENOMIC DNA]</scope>
    <source>
        <strain evidence="2">cv. Huhao1</strain>
        <tissue evidence="1">Leaf</tissue>
    </source>
</reference>
<dbReference type="AlphaFoldDB" id="A0A2U1PEY7"/>
<dbReference type="OrthoDB" id="1750912at2759"/>
<organism evidence="1 2">
    <name type="scientific">Artemisia annua</name>
    <name type="common">Sweet wormwood</name>
    <dbReference type="NCBI Taxonomy" id="35608"/>
    <lineage>
        <taxon>Eukaryota</taxon>
        <taxon>Viridiplantae</taxon>
        <taxon>Streptophyta</taxon>
        <taxon>Embryophyta</taxon>
        <taxon>Tracheophyta</taxon>
        <taxon>Spermatophyta</taxon>
        <taxon>Magnoliopsida</taxon>
        <taxon>eudicotyledons</taxon>
        <taxon>Gunneridae</taxon>
        <taxon>Pentapetalae</taxon>
        <taxon>asterids</taxon>
        <taxon>campanulids</taxon>
        <taxon>Asterales</taxon>
        <taxon>Asteraceae</taxon>
        <taxon>Asteroideae</taxon>
        <taxon>Anthemideae</taxon>
        <taxon>Artemisiinae</taxon>
        <taxon>Artemisia</taxon>
    </lineage>
</organism>
<evidence type="ECO:0000313" key="2">
    <source>
        <dbReference type="Proteomes" id="UP000245207"/>
    </source>
</evidence>
<keyword evidence="1" id="KW-0548">Nucleotidyltransferase</keyword>
<evidence type="ECO:0000313" key="1">
    <source>
        <dbReference type="EMBL" id="PWA84299.1"/>
    </source>
</evidence>
<keyword evidence="2" id="KW-1185">Reference proteome</keyword>
<dbReference type="GO" id="GO:0003964">
    <property type="term" value="F:RNA-directed DNA polymerase activity"/>
    <property type="evidence" value="ECO:0007669"/>
    <property type="project" value="UniProtKB-KW"/>
</dbReference>
<proteinExistence type="predicted"/>
<protein>
    <submittedName>
        <fullName evidence="1">Reverse transcriptase</fullName>
    </submittedName>
</protein>
<name>A0A2U1PEY7_ARTAN</name>
<dbReference type="EMBL" id="PKPP01001243">
    <property type="protein sequence ID" value="PWA84299.1"/>
    <property type="molecule type" value="Genomic_DNA"/>
</dbReference>
<dbReference type="Proteomes" id="UP000245207">
    <property type="component" value="Unassembled WGS sequence"/>
</dbReference>
<accession>A0A2U1PEY7</accession>
<comment type="caution">
    <text evidence="1">The sequence shown here is derived from an EMBL/GenBank/DDBJ whole genome shotgun (WGS) entry which is preliminary data.</text>
</comment>
<sequence length="217" mass="25223">MVEDCYMINIYGPHDPVDKVTLWNKIWDIMQSRRGKYMLFGHMNEVRDEQECYRSNFSRSLSKLDQFLLSEDVLNALPDIRDHNPILLHCKKSDSDPVPFKIYNSWFLREGFDDVIPSEWANIGQNTVGNKLVSHEKLKILKLDPVRNRFPRTGSRTGVEKSGSKPVLGVENSNRVGTCGFSRNRDWFFQEPDRESLIKLLQEADNLENLEAMDTVQ</sequence>
<keyword evidence="1" id="KW-0808">Transferase</keyword>